<organism evidence="1 2">
    <name type="scientific">Colletotrichum navitas</name>
    <dbReference type="NCBI Taxonomy" id="681940"/>
    <lineage>
        <taxon>Eukaryota</taxon>
        <taxon>Fungi</taxon>
        <taxon>Dikarya</taxon>
        <taxon>Ascomycota</taxon>
        <taxon>Pezizomycotina</taxon>
        <taxon>Sordariomycetes</taxon>
        <taxon>Hypocreomycetidae</taxon>
        <taxon>Glomerellales</taxon>
        <taxon>Glomerellaceae</taxon>
        <taxon>Colletotrichum</taxon>
        <taxon>Colletotrichum graminicola species complex</taxon>
    </lineage>
</organism>
<sequence>MSHPSQPLEVFPPPSGFRSPITSVRREGTYGFYGPASTPRLAVSASDFILKHCTADKDGLVRALSSFLDHAAAHARQHASSTDQDSITHSTWLCVRITAPTDAWSVPRWHRDGRMFGCVCASPRPHAKYAMTLLGPPTRMLWPEETVDAAVSKVEAQYRGLGKGENDYNYESEEKERADLAEALEGIPLVELHAGQIVRFTWGESDAPVHSEPDSSAEARLFVSVMFGSEAELRDMCSIRDEVYGQEST</sequence>
<keyword evidence="2" id="KW-1185">Reference proteome</keyword>
<evidence type="ECO:0000313" key="1">
    <source>
        <dbReference type="EMBL" id="KAK1598455.1"/>
    </source>
</evidence>
<gene>
    <name evidence="1" type="ORF">LY79DRAFT_539216</name>
</gene>
<proteinExistence type="predicted"/>
<name>A0AAD8Q9J1_9PEZI</name>
<dbReference type="AlphaFoldDB" id="A0AAD8Q9J1"/>
<protein>
    <submittedName>
        <fullName evidence="1">Uncharacterized protein</fullName>
    </submittedName>
</protein>
<comment type="caution">
    <text evidence="1">The sequence shown here is derived from an EMBL/GenBank/DDBJ whole genome shotgun (WGS) entry which is preliminary data.</text>
</comment>
<dbReference type="Proteomes" id="UP001230504">
    <property type="component" value="Unassembled WGS sequence"/>
</dbReference>
<evidence type="ECO:0000313" key="2">
    <source>
        <dbReference type="Proteomes" id="UP001230504"/>
    </source>
</evidence>
<dbReference type="EMBL" id="JAHLJV010000005">
    <property type="protein sequence ID" value="KAK1598455.1"/>
    <property type="molecule type" value="Genomic_DNA"/>
</dbReference>
<dbReference type="RefSeq" id="XP_060419160.1">
    <property type="nucleotide sequence ID" value="XM_060556798.1"/>
</dbReference>
<dbReference type="GeneID" id="85441038"/>
<accession>A0AAD8Q9J1</accession>
<reference evidence="1" key="1">
    <citation type="submission" date="2021-06" db="EMBL/GenBank/DDBJ databases">
        <title>Comparative genomics, transcriptomics and evolutionary studies reveal genomic signatures of adaptation to plant cell wall in hemibiotrophic fungi.</title>
        <authorList>
            <consortium name="DOE Joint Genome Institute"/>
            <person name="Baroncelli R."/>
            <person name="Diaz J.F."/>
            <person name="Benocci T."/>
            <person name="Peng M."/>
            <person name="Battaglia E."/>
            <person name="Haridas S."/>
            <person name="Andreopoulos W."/>
            <person name="Labutti K."/>
            <person name="Pangilinan J."/>
            <person name="Floch G.L."/>
            <person name="Makela M.R."/>
            <person name="Henrissat B."/>
            <person name="Grigoriev I.V."/>
            <person name="Crouch J.A."/>
            <person name="De Vries R.P."/>
            <person name="Sukno S.A."/>
            <person name="Thon M.R."/>
        </authorList>
    </citation>
    <scope>NUCLEOTIDE SEQUENCE</scope>
    <source>
        <strain evidence="1">CBS 125086</strain>
    </source>
</reference>